<evidence type="ECO:0000313" key="1">
    <source>
        <dbReference type="EMBL" id="GGE39770.1"/>
    </source>
</evidence>
<name>A0A8J2VT12_9BACL</name>
<comment type="caution">
    <text evidence="1">The sequence shown here is derived from an EMBL/GenBank/DDBJ whole genome shotgun (WGS) entry which is preliminary data.</text>
</comment>
<dbReference type="Proteomes" id="UP000628775">
    <property type="component" value="Unassembled WGS sequence"/>
</dbReference>
<dbReference type="PANTHER" id="PTHR39166">
    <property type="entry name" value="BLL1166 PROTEIN"/>
    <property type="match status" value="1"/>
</dbReference>
<dbReference type="Pfam" id="PF06042">
    <property type="entry name" value="NTP_transf_6"/>
    <property type="match status" value="1"/>
</dbReference>
<proteinExistence type="predicted"/>
<dbReference type="AlphaFoldDB" id="A0A8J2VT12"/>
<reference evidence="1" key="2">
    <citation type="submission" date="2020-09" db="EMBL/GenBank/DDBJ databases">
        <authorList>
            <person name="Sun Q."/>
            <person name="Zhou Y."/>
        </authorList>
    </citation>
    <scope>NUCLEOTIDE SEQUENCE</scope>
    <source>
        <strain evidence="1">CGMCC 1.15371</strain>
    </source>
</reference>
<keyword evidence="2" id="KW-1185">Reference proteome</keyword>
<dbReference type="EMBL" id="BMIR01000007">
    <property type="protein sequence ID" value="GGE39770.1"/>
    <property type="molecule type" value="Genomic_DNA"/>
</dbReference>
<dbReference type="RefSeq" id="WP_188692519.1">
    <property type="nucleotide sequence ID" value="NZ_BMIR01000007.1"/>
</dbReference>
<protein>
    <submittedName>
        <fullName evidence="1">Nitrate reductase</fullName>
    </submittedName>
</protein>
<accession>A0A8J2VT12</accession>
<sequence length="180" mass="21030">MLGTWVCQRIQSDTYTMQLLREVECLNLPSAWVAAGAIRQLIWDECHHYSERTPLNDVDVVYFDPTSSEMTDVHVESYLRKRNSSINWQVKNQARMYIKNGHMSYKNVGEAMSYWPETATAVAAQRDEWGSVQLLAPYGVSDLVQLLLRQSSKCKDATLFMNRIKKKKWLERWPQLRIVK</sequence>
<gene>
    <name evidence="1" type="ORF">GCM10011391_18210</name>
</gene>
<organism evidence="1 2">
    <name type="scientific">Pullulanibacillus camelliae</name>
    <dbReference type="NCBI Taxonomy" id="1707096"/>
    <lineage>
        <taxon>Bacteria</taxon>
        <taxon>Bacillati</taxon>
        <taxon>Bacillota</taxon>
        <taxon>Bacilli</taxon>
        <taxon>Bacillales</taxon>
        <taxon>Sporolactobacillaceae</taxon>
        <taxon>Pullulanibacillus</taxon>
    </lineage>
</organism>
<dbReference type="PANTHER" id="PTHR39166:SF1">
    <property type="entry name" value="BLL1166 PROTEIN"/>
    <property type="match status" value="1"/>
</dbReference>
<reference evidence="1" key="1">
    <citation type="journal article" date="2014" name="Int. J. Syst. Evol. Microbiol.">
        <title>Complete genome sequence of Corynebacterium casei LMG S-19264T (=DSM 44701T), isolated from a smear-ripened cheese.</title>
        <authorList>
            <consortium name="US DOE Joint Genome Institute (JGI-PGF)"/>
            <person name="Walter F."/>
            <person name="Albersmeier A."/>
            <person name="Kalinowski J."/>
            <person name="Ruckert C."/>
        </authorList>
    </citation>
    <scope>NUCLEOTIDE SEQUENCE</scope>
    <source>
        <strain evidence="1">CGMCC 1.15371</strain>
    </source>
</reference>
<dbReference type="InterPro" id="IPR009267">
    <property type="entry name" value="NTP_transf_6"/>
</dbReference>
<evidence type="ECO:0000313" key="2">
    <source>
        <dbReference type="Proteomes" id="UP000628775"/>
    </source>
</evidence>